<organism evidence="4 6">
    <name type="scientific">Rhizobium chutanense</name>
    <dbReference type="NCBI Taxonomy" id="2035448"/>
    <lineage>
        <taxon>Bacteria</taxon>
        <taxon>Pseudomonadati</taxon>
        <taxon>Pseudomonadota</taxon>
        <taxon>Alphaproteobacteria</taxon>
        <taxon>Hyphomicrobiales</taxon>
        <taxon>Rhizobiaceae</taxon>
        <taxon>Rhizobium/Agrobacterium group</taxon>
        <taxon>Rhizobium</taxon>
    </lineage>
</organism>
<dbReference type="EMBL" id="RJTJ01000023">
    <property type="protein sequence ID" value="RUM01207.1"/>
    <property type="molecule type" value="Genomic_DNA"/>
</dbReference>
<accession>A0A2A6J6W2</accession>
<dbReference type="OrthoDB" id="7488837at2"/>
<evidence type="ECO:0000259" key="3">
    <source>
        <dbReference type="Pfam" id="PF11800"/>
    </source>
</evidence>
<dbReference type="NCBIfam" id="NF010396">
    <property type="entry name" value="PRK13824.1"/>
    <property type="match status" value="1"/>
</dbReference>
<evidence type="ECO:0000256" key="1">
    <source>
        <dbReference type="SAM" id="MobiDB-lite"/>
    </source>
</evidence>
<dbReference type="InterPro" id="IPR047611">
    <property type="entry name" value="RepABC_RepC"/>
</dbReference>
<comment type="caution">
    <text evidence="4">The sequence shown here is derived from an EMBL/GenBank/DDBJ whole genome shotgun (WGS) entry which is preliminary data.</text>
</comment>
<evidence type="ECO:0000259" key="2">
    <source>
        <dbReference type="Pfam" id="PF03428"/>
    </source>
</evidence>
<dbReference type="Pfam" id="PF11800">
    <property type="entry name" value="RP-C_C"/>
    <property type="match status" value="1"/>
</dbReference>
<feature type="domain" description="Plasmid replication protein C C-terminal" evidence="3">
    <location>
        <begin position="295"/>
        <end position="395"/>
    </location>
</feature>
<feature type="region of interest" description="Disordered" evidence="1">
    <location>
        <begin position="270"/>
        <end position="289"/>
    </location>
</feature>
<reference evidence="4 6" key="1">
    <citation type="submission" date="2017-09" db="EMBL/GenBank/DDBJ databases">
        <title>Comparative genomics of rhizobia isolated from Phaseolus vulgaris in China.</title>
        <authorList>
            <person name="Tong W."/>
        </authorList>
    </citation>
    <scope>NUCLEOTIDE SEQUENCE [LARGE SCALE GENOMIC DNA]</scope>
    <source>
        <strain evidence="4 6">C5</strain>
    </source>
</reference>
<dbReference type="Pfam" id="PF03428">
    <property type="entry name" value="RP-C"/>
    <property type="match status" value="1"/>
</dbReference>
<name>A0A2A6J6W2_9HYPH</name>
<dbReference type="InterPro" id="IPR005090">
    <property type="entry name" value="RepC_N"/>
</dbReference>
<reference evidence="5 7" key="2">
    <citation type="submission" date="2018-11" db="EMBL/GenBank/DDBJ databases">
        <title>Rhizobium chutanense sp. nov., isolated from root nodules of Phaseolus vulgaris in China.</title>
        <authorList>
            <person name="Huo Y."/>
        </authorList>
    </citation>
    <scope>NUCLEOTIDE SEQUENCE [LARGE SCALE GENOMIC DNA]</scope>
    <source>
        <strain evidence="5 7">C16</strain>
    </source>
</reference>
<dbReference type="AlphaFoldDB" id="A0A2A6J6W2"/>
<gene>
    <name evidence="4" type="ORF">CO666_24210</name>
    <name evidence="5" type="ORF">EFR84_23460</name>
</gene>
<protein>
    <submittedName>
        <fullName evidence="4">Replication initiation protein RepC</fullName>
    </submittedName>
</protein>
<feature type="domain" description="Plasmid replication protein C N-terminal" evidence="2">
    <location>
        <begin position="13"/>
        <end position="185"/>
    </location>
</feature>
<dbReference type="Proteomes" id="UP000278081">
    <property type="component" value="Unassembled WGS sequence"/>
</dbReference>
<accession>A0A432NNS1</accession>
<evidence type="ECO:0000313" key="5">
    <source>
        <dbReference type="EMBL" id="RUM01207.1"/>
    </source>
</evidence>
<dbReference type="Proteomes" id="UP000220768">
    <property type="component" value="Unassembled WGS sequence"/>
</dbReference>
<dbReference type="RefSeq" id="WP_097614697.1">
    <property type="nucleotide sequence ID" value="NZ_ML133770.1"/>
</dbReference>
<dbReference type="NCBIfam" id="NF040974">
    <property type="entry name" value="RepABC_RepC"/>
    <property type="match status" value="1"/>
</dbReference>
<dbReference type="EMBL" id="NWSV01000021">
    <property type="protein sequence ID" value="PDT01603.1"/>
    <property type="molecule type" value="Genomic_DNA"/>
</dbReference>
<sequence length="405" mass="44263">METGYITTPFGRRPMTLAMVRRQVTTEQAAAASSVDKWRVFRDVGDARSRLGLQDRALAVLNALLSFFPAVELSSEKNLIVFPSNAQLSARANGIAGTTLRKCLGMLVEAGIIIRKDSPNGKRYARKGDEGDIEDAYGFSLAPLIARASEFAALAQDVAAEQRRFRIAKDRLTIVRRDVRKLITVGMEEKLAGDWAAAEACFIEIVGRFARRPTLPDLIASLDEMSLLHEEVSRMLETQEKIEKNDGNDIAFGCHIQNSNTESCNELEPRFEKKQGEKSVPTKRTERKGEPEAFPLSMVLRACPEIGSFGPGGSIGSWREMMSAAVTIRSMLGVSPSAYEDACEVMGQAAAAIAIACIYERAGHINSAGGYLRDLTAKARRGEFSLGPMLFALLRANSRPVRASA</sequence>
<evidence type="ECO:0000313" key="6">
    <source>
        <dbReference type="Proteomes" id="UP000220768"/>
    </source>
</evidence>
<dbReference type="InterPro" id="IPR021760">
    <property type="entry name" value="RepC_C"/>
</dbReference>
<proteinExistence type="predicted"/>
<evidence type="ECO:0000313" key="7">
    <source>
        <dbReference type="Proteomes" id="UP000278081"/>
    </source>
</evidence>
<keyword evidence="6" id="KW-1185">Reference proteome</keyword>
<evidence type="ECO:0000313" key="4">
    <source>
        <dbReference type="EMBL" id="PDT01603.1"/>
    </source>
</evidence>